<accession>A0A2X4REY4</accession>
<dbReference type="SUPFAM" id="SSF54001">
    <property type="entry name" value="Cysteine proteinases"/>
    <property type="match status" value="1"/>
</dbReference>
<proteinExistence type="predicted"/>
<protein>
    <recommendedName>
        <fullName evidence="3">Enoyl-CoA hydratase</fullName>
    </recommendedName>
</protein>
<dbReference type="KEGG" id="hhz:NCTC10839_01498"/>
<organism evidence="1 2">
    <name type="scientific">Haemophilus haemolyticus</name>
    <dbReference type="NCBI Taxonomy" id="726"/>
    <lineage>
        <taxon>Bacteria</taxon>
        <taxon>Pseudomonadati</taxon>
        <taxon>Pseudomonadota</taxon>
        <taxon>Gammaproteobacteria</taxon>
        <taxon>Pasteurellales</taxon>
        <taxon>Pasteurellaceae</taxon>
        <taxon>Haemophilus</taxon>
    </lineage>
</organism>
<dbReference type="AlphaFoldDB" id="A0A2X4REY4"/>
<dbReference type="GeneID" id="56958080"/>
<evidence type="ECO:0000313" key="2">
    <source>
        <dbReference type="Proteomes" id="UP000248808"/>
    </source>
</evidence>
<dbReference type="EMBL" id="LS483458">
    <property type="protein sequence ID" value="SQH97578.1"/>
    <property type="molecule type" value="Genomic_DNA"/>
</dbReference>
<name>A0A2X4REY4_HAEHA</name>
<dbReference type="Proteomes" id="UP000248808">
    <property type="component" value="Chromosome 1"/>
</dbReference>
<dbReference type="Gene3D" id="3.90.1720.10">
    <property type="entry name" value="endopeptidase domain like (from Nostoc punctiforme)"/>
    <property type="match status" value="1"/>
</dbReference>
<evidence type="ECO:0000313" key="1">
    <source>
        <dbReference type="EMBL" id="SQH97578.1"/>
    </source>
</evidence>
<sequence length="153" mass="17720">MSKVVIAFYKHKRERNSVKNTLFRFFDDAIKFFTHGPYSHCEIAISNPQPSKMYTCFSASNRDGGVRKKIMELPPERWDLVELKISPKVVIAFFEKTKGLKYDLIGALGVVLRIRDSKTKYFCSEWCAKCLGIDKPYRFSPNSLYKHLTNSHG</sequence>
<evidence type="ECO:0008006" key="3">
    <source>
        <dbReference type="Google" id="ProtNLM"/>
    </source>
</evidence>
<reference evidence="1 2" key="1">
    <citation type="submission" date="2018-06" db="EMBL/GenBank/DDBJ databases">
        <authorList>
            <consortium name="Pathogen Informatics"/>
            <person name="Doyle S."/>
        </authorList>
    </citation>
    <scope>NUCLEOTIDE SEQUENCE [LARGE SCALE GENOMIC DNA]</scope>
    <source>
        <strain evidence="1 2">NCTC10839</strain>
    </source>
</reference>
<gene>
    <name evidence="1" type="ORF">NCTC10839_01498</name>
</gene>
<dbReference type="InterPro" id="IPR038765">
    <property type="entry name" value="Papain-like_cys_pep_sf"/>
</dbReference>
<dbReference type="RefSeq" id="WP_111696849.1">
    <property type="nucleotide sequence ID" value="NZ_LS483458.1"/>
</dbReference>